<name>A0A2S6GWT1_9PSEU</name>
<dbReference type="Pfam" id="PF00582">
    <property type="entry name" value="Usp"/>
    <property type="match status" value="1"/>
</dbReference>
<evidence type="ECO:0000256" key="1">
    <source>
        <dbReference type="ARBA" id="ARBA00008791"/>
    </source>
</evidence>
<dbReference type="Gene3D" id="3.40.50.12370">
    <property type="match status" value="1"/>
</dbReference>
<dbReference type="SUPFAM" id="SSF52402">
    <property type="entry name" value="Adenine nucleotide alpha hydrolases-like"/>
    <property type="match status" value="1"/>
</dbReference>
<evidence type="ECO:0000259" key="2">
    <source>
        <dbReference type="Pfam" id="PF00582"/>
    </source>
</evidence>
<evidence type="ECO:0000313" key="4">
    <source>
        <dbReference type="Proteomes" id="UP000239203"/>
    </source>
</evidence>
<organism evidence="3 4">
    <name type="scientific">Actinokineospora auranticolor</name>
    <dbReference type="NCBI Taxonomy" id="155976"/>
    <lineage>
        <taxon>Bacteria</taxon>
        <taxon>Bacillati</taxon>
        <taxon>Actinomycetota</taxon>
        <taxon>Actinomycetes</taxon>
        <taxon>Pseudonocardiales</taxon>
        <taxon>Pseudonocardiaceae</taxon>
        <taxon>Actinokineospora</taxon>
    </lineage>
</organism>
<protein>
    <submittedName>
        <fullName evidence="3">Nucleotide-binding universal stress UspA family protein</fullName>
    </submittedName>
</protein>
<evidence type="ECO:0000313" key="3">
    <source>
        <dbReference type="EMBL" id="PPK69657.1"/>
    </source>
</evidence>
<dbReference type="AlphaFoldDB" id="A0A2S6GWT1"/>
<feature type="domain" description="UspA" evidence="2">
    <location>
        <begin position="13"/>
        <end position="141"/>
    </location>
</feature>
<comment type="similarity">
    <text evidence="1">Belongs to the universal stress protein A family.</text>
</comment>
<accession>A0A2S6GWT1</accession>
<keyword evidence="4" id="KW-1185">Reference proteome</keyword>
<dbReference type="CDD" id="cd00293">
    <property type="entry name" value="USP-like"/>
    <property type="match status" value="1"/>
</dbReference>
<sequence>MGVPGAKDGVAVVVVGIDGSQSAMNAFAWATGLARREQARLVLVFVEALTNPAYWTGVSVAGAQEAAAAYVDELRLDATRYLDPIGVPWDVVHLRGDPARGLESVAEEVAADCVVIGRSHHGGRVARSLIAEAARPVVVVP</sequence>
<dbReference type="PANTHER" id="PTHR46268">
    <property type="entry name" value="STRESS RESPONSE PROTEIN NHAX"/>
    <property type="match status" value="1"/>
</dbReference>
<dbReference type="EMBL" id="PTIX01000003">
    <property type="protein sequence ID" value="PPK69657.1"/>
    <property type="molecule type" value="Genomic_DNA"/>
</dbReference>
<dbReference type="InterPro" id="IPR006016">
    <property type="entry name" value="UspA"/>
</dbReference>
<gene>
    <name evidence="3" type="ORF">CLV40_103267</name>
</gene>
<reference evidence="3 4" key="1">
    <citation type="submission" date="2018-02" db="EMBL/GenBank/DDBJ databases">
        <title>Genomic Encyclopedia of Archaeal and Bacterial Type Strains, Phase II (KMG-II): from individual species to whole genera.</title>
        <authorList>
            <person name="Goeker M."/>
        </authorList>
    </citation>
    <scope>NUCLEOTIDE SEQUENCE [LARGE SCALE GENOMIC DNA]</scope>
    <source>
        <strain evidence="3 4">YU 961-1</strain>
    </source>
</reference>
<dbReference type="PANTHER" id="PTHR46268:SF6">
    <property type="entry name" value="UNIVERSAL STRESS PROTEIN UP12"/>
    <property type="match status" value="1"/>
</dbReference>
<proteinExistence type="inferred from homology"/>
<dbReference type="Proteomes" id="UP000239203">
    <property type="component" value="Unassembled WGS sequence"/>
</dbReference>
<comment type="caution">
    <text evidence="3">The sequence shown here is derived from an EMBL/GenBank/DDBJ whole genome shotgun (WGS) entry which is preliminary data.</text>
</comment>